<dbReference type="Gene3D" id="2.60.40.790">
    <property type="match status" value="1"/>
</dbReference>
<keyword evidence="6" id="KW-1185">Reference proteome</keyword>
<dbReference type="PROSITE" id="PS01031">
    <property type="entry name" value="SHSP"/>
    <property type="match status" value="1"/>
</dbReference>
<dbReference type="SUPFAM" id="SSF49764">
    <property type="entry name" value="HSP20-like chaperones"/>
    <property type="match status" value="1"/>
</dbReference>
<dbReference type="Proteomes" id="UP000541444">
    <property type="component" value="Unassembled WGS sequence"/>
</dbReference>
<name>A0A7J7LD38_9MAGN</name>
<proteinExistence type="inferred from homology"/>
<evidence type="ECO:0000313" key="5">
    <source>
        <dbReference type="EMBL" id="KAF6140543.1"/>
    </source>
</evidence>
<evidence type="ECO:0000256" key="1">
    <source>
        <dbReference type="ARBA" id="ARBA00023016"/>
    </source>
</evidence>
<evidence type="ECO:0000256" key="2">
    <source>
        <dbReference type="PROSITE-ProRule" id="PRU00285"/>
    </source>
</evidence>
<sequence>MNGPFLQGVKPPQKLSLETGQKRQHKMWTARLFVSEFIVDRNFASAAFHFAGPRGVFWSGSGILRRDCGTSYTGTFCCIGVLVGISRLLTVEDENVLVISGERKREEVKEGEKYVRMERRIGKFMRKFVLHENVNIDKISVVCEDVVLSVTDEKLPPPEPKKPKTIEVRVG</sequence>
<gene>
    <name evidence="5" type="ORF">GIB67_035570</name>
</gene>
<dbReference type="EMBL" id="JACGCM010002361">
    <property type="protein sequence ID" value="KAF6140543.1"/>
    <property type="molecule type" value="Genomic_DNA"/>
</dbReference>
<dbReference type="OrthoDB" id="1431247at2759"/>
<feature type="domain" description="SHSP" evidence="4">
    <location>
        <begin position="54"/>
        <end position="169"/>
    </location>
</feature>
<keyword evidence="1" id="KW-0346">Stress response</keyword>
<comment type="caution">
    <text evidence="5">The sequence shown here is derived from an EMBL/GenBank/DDBJ whole genome shotgun (WGS) entry which is preliminary data.</text>
</comment>
<dbReference type="InterPro" id="IPR031107">
    <property type="entry name" value="Small_HSP"/>
</dbReference>
<evidence type="ECO:0000256" key="3">
    <source>
        <dbReference type="RuleBase" id="RU003616"/>
    </source>
</evidence>
<reference evidence="5 6" key="1">
    <citation type="journal article" date="2020" name="IScience">
        <title>Genome Sequencing of the Endangered Kingdonia uniflora (Circaeasteraceae, Ranunculales) Reveals Potential Mechanisms of Evolutionary Specialization.</title>
        <authorList>
            <person name="Sun Y."/>
            <person name="Deng T."/>
            <person name="Zhang A."/>
            <person name="Moore M.J."/>
            <person name="Landis J.B."/>
            <person name="Lin N."/>
            <person name="Zhang H."/>
            <person name="Zhang X."/>
            <person name="Huang J."/>
            <person name="Zhang X."/>
            <person name="Sun H."/>
            <person name="Wang H."/>
        </authorList>
    </citation>
    <scope>NUCLEOTIDE SEQUENCE [LARGE SCALE GENOMIC DNA]</scope>
    <source>
        <strain evidence="5">TB1705</strain>
        <tissue evidence="5">Leaf</tissue>
    </source>
</reference>
<protein>
    <recommendedName>
        <fullName evidence="4">SHSP domain-containing protein</fullName>
    </recommendedName>
</protein>
<dbReference type="AlphaFoldDB" id="A0A7J7LD38"/>
<organism evidence="5 6">
    <name type="scientific">Kingdonia uniflora</name>
    <dbReference type="NCBI Taxonomy" id="39325"/>
    <lineage>
        <taxon>Eukaryota</taxon>
        <taxon>Viridiplantae</taxon>
        <taxon>Streptophyta</taxon>
        <taxon>Embryophyta</taxon>
        <taxon>Tracheophyta</taxon>
        <taxon>Spermatophyta</taxon>
        <taxon>Magnoliopsida</taxon>
        <taxon>Ranunculales</taxon>
        <taxon>Circaeasteraceae</taxon>
        <taxon>Kingdonia</taxon>
    </lineage>
</organism>
<dbReference type="PANTHER" id="PTHR11527">
    <property type="entry name" value="HEAT-SHOCK PROTEIN 20 FAMILY MEMBER"/>
    <property type="match status" value="1"/>
</dbReference>
<evidence type="ECO:0000259" key="4">
    <source>
        <dbReference type="PROSITE" id="PS01031"/>
    </source>
</evidence>
<accession>A0A7J7LD38</accession>
<evidence type="ECO:0000313" key="6">
    <source>
        <dbReference type="Proteomes" id="UP000541444"/>
    </source>
</evidence>
<dbReference type="InterPro" id="IPR008978">
    <property type="entry name" value="HSP20-like_chaperone"/>
</dbReference>
<dbReference type="InterPro" id="IPR002068">
    <property type="entry name" value="A-crystallin/Hsp20_dom"/>
</dbReference>
<dbReference type="Pfam" id="PF00011">
    <property type="entry name" value="HSP20"/>
    <property type="match status" value="1"/>
</dbReference>
<comment type="similarity">
    <text evidence="2 3">Belongs to the small heat shock protein (HSP20) family.</text>
</comment>